<dbReference type="PANTHER" id="PTHR43424:SF1">
    <property type="entry name" value="LOCUS PUTATIVE PROTEIN 1-RELATED"/>
    <property type="match status" value="1"/>
</dbReference>
<dbReference type="GO" id="GO:0016020">
    <property type="term" value="C:membrane"/>
    <property type="evidence" value="ECO:0007669"/>
    <property type="project" value="UniProtKB-SubCell"/>
</dbReference>
<accession>A0A395W7V4</accession>
<feature type="transmembrane region" description="Helical" evidence="5">
    <location>
        <begin position="413"/>
        <end position="431"/>
    </location>
</feature>
<keyword evidence="4 5" id="KW-0472">Membrane</keyword>
<feature type="transmembrane region" description="Helical" evidence="5">
    <location>
        <begin position="292"/>
        <end position="315"/>
    </location>
</feature>
<evidence type="ECO:0000256" key="5">
    <source>
        <dbReference type="SAM" id="Phobius"/>
    </source>
</evidence>
<dbReference type="AlphaFoldDB" id="A0A395W7V4"/>
<feature type="transmembrane region" description="Helical" evidence="5">
    <location>
        <begin position="85"/>
        <end position="108"/>
    </location>
</feature>
<feature type="transmembrane region" description="Helical" evidence="5">
    <location>
        <begin position="212"/>
        <end position="229"/>
    </location>
</feature>
<dbReference type="Pfam" id="PF01943">
    <property type="entry name" value="Polysacc_synt"/>
    <property type="match status" value="1"/>
</dbReference>
<dbReference type="InterPro" id="IPR002797">
    <property type="entry name" value="Polysacc_synth"/>
</dbReference>
<feature type="transmembrane region" description="Helical" evidence="5">
    <location>
        <begin position="443"/>
        <end position="463"/>
    </location>
</feature>
<dbReference type="GeneID" id="66579970"/>
<evidence type="ECO:0000313" key="7">
    <source>
        <dbReference type="Proteomes" id="UP000265489"/>
    </source>
</evidence>
<evidence type="ECO:0000256" key="4">
    <source>
        <dbReference type="ARBA" id="ARBA00023136"/>
    </source>
</evidence>
<feature type="transmembrane region" description="Helical" evidence="5">
    <location>
        <begin position="144"/>
        <end position="164"/>
    </location>
</feature>
<keyword evidence="2 5" id="KW-0812">Transmembrane</keyword>
<comment type="caution">
    <text evidence="6">The sequence shown here is derived from an EMBL/GenBank/DDBJ whole genome shotgun (WGS) entry which is preliminary data.</text>
</comment>
<reference evidence="6 7" key="1">
    <citation type="submission" date="2018-08" db="EMBL/GenBank/DDBJ databases">
        <title>A genome reference for cultivated species of the human gut microbiota.</title>
        <authorList>
            <person name="Zou Y."/>
            <person name="Xue W."/>
            <person name="Luo G."/>
        </authorList>
    </citation>
    <scope>NUCLEOTIDE SEQUENCE [LARGE SCALE GENOMIC DNA]</scope>
    <source>
        <strain evidence="6 7">AF15-20</strain>
    </source>
</reference>
<dbReference type="PANTHER" id="PTHR43424">
    <property type="entry name" value="LOCUS PUTATIVE PROTEIN 1-RELATED"/>
    <property type="match status" value="1"/>
</dbReference>
<evidence type="ECO:0000256" key="3">
    <source>
        <dbReference type="ARBA" id="ARBA00022989"/>
    </source>
</evidence>
<dbReference type="EMBL" id="QRYQ01000016">
    <property type="protein sequence ID" value="RGU90613.1"/>
    <property type="molecule type" value="Genomic_DNA"/>
</dbReference>
<organism evidence="6 7">
    <name type="scientific">Holdemanella biformis</name>
    <dbReference type="NCBI Taxonomy" id="1735"/>
    <lineage>
        <taxon>Bacteria</taxon>
        <taxon>Bacillati</taxon>
        <taxon>Bacillota</taxon>
        <taxon>Erysipelotrichia</taxon>
        <taxon>Erysipelotrichales</taxon>
        <taxon>Erysipelotrichaceae</taxon>
        <taxon>Holdemanella</taxon>
    </lineage>
</organism>
<dbReference type="Proteomes" id="UP000265489">
    <property type="component" value="Unassembled WGS sequence"/>
</dbReference>
<dbReference type="RefSeq" id="WP_118325499.1">
    <property type="nucleotide sequence ID" value="NZ_QRYH01000016.1"/>
</dbReference>
<sequence length="471" mass="53482">MIKEKTSLTGNLIYNISYQILSMIVPLITAPYISRVLGASGFGEYSYTYSIAHYFVLVMMLGVLNYGNREIARVKDNQELLNKTFWNIYSVQFYIGVLVTIIYFTYIVTLCENYKVVFCAQGLYVISGVIDISWFYFGIEKFKITTKISAVNKILTTILLFIFVKSSEDVYIYTIIIAINVFLNNLLYWILLRKFIVFEIPSISACKKHLKPLVILFVPVIAVSIYKYMDKIMLGTMVGTSEVGIYEAAEKFVNLPLSIITAFGTVMLPRVSNLKEKSDEKSVKKYNSISMIIIMFIGFGITFGLAGISNLLMPWFYGEDFIKSSNVLTVLLPSVIFVCWANVVRTQCLLPNKRDKEYCISVLGGAAINFIVNFICIPIYGAVGAAVGTTIAELSVCFVQCIETKNDMDFKSYILNSIPFFINGFIMYLFIIRINMVSNVLTIILRIIVGMILYLVLSGWYLYKNLKKPKF</sequence>
<gene>
    <name evidence="6" type="ORF">DWW32_08520</name>
</gene>
<feature type="transmembrane region" description="Helical" evidence="5">
    <location>
        <begin position="114"/>
        <end position="137"/>
    </location>
</feature>
<evidence type="ECO:0000313" key="6">
    <source>
        <dbReference type="EMBL" id="RGU90613.1"/>
    </source>
</evidence>
<dbReference type="InterPro" id="IPR052556">
    <property type="entry name" value="PolySynth_Transporter"/>
</dbReference>
<proteinExistence type="predicted"/>
<name>A0A395W7V4_9FIRM</name>
<protein>
    <submittedName>
        <fullName evidence="6">Flippase</fullName>
    </submittedName>
</protein>
<feature type="transmembrane region" description="Helical" evidence="5">
    <location>
        <begin position="327"/>
        <end position="346"/>
    </location>
</feature>
<comment type="subcellular location">
    <subcellularLocation>
        <location evidence="1">Membrane</location>
        <topology evidence="1">Multi-pass membrane protein</topology>
    </subcellularLocation>
</comment>
<evidence type="ECO:0000256" key="1">
    <source>
        <dbReference type="ARBA" id="ARBA00004141"/>
    </source>
</evidence>
<feature type="transmembrane region" description="Helical" evidence="5">
    <location>
        <begin position="252"/>
        <end position="271"/>
    </location>
</feature>
<feature type="transmembrane region" description="Helical" evidence="5">
    <location>
        <begin position="170"/>
        <end position="191"/>
    </location>
</feature>
<feature type="transmembrane region" description="Helical" evidence="5">
    <location>
        <begin position="45"/>
        <end position="64"/>
    </location>
</feature>
<feature type="transmembrane region" description="Helical" evidence="5">
    <location>
        <begin position="12"/>
        <end position="33"/>
    </location>
</feature>
<dbReference type="CDD" id="cd13128">
    <property type="entry name" value="MATE_Wzx_like"/>
    <property type="match status" value="1"/>
</dbReference>
<evidence type="ECO:0000256" key="2">
    <source>
        <dbReference type="ARBA" id="ARBA00022692"/>
    </source>
</evidence>
<keyword evidence="3 5" id="KW-1133">Transmembrane helix</keyword>